<evidence type="ECO:0000256" key="1">
    <source>
        <dbReference type="ARBA" id="ARBA00004370"/>
    </source>
</evidence>
<evidence type="ECO:0000256" key="3">
    <source>
        <dbReference type="ARBA" id="ARBA00022989"/>
    </source>
</evidence>
<keyword evidence="2" id="KW-0812">Transmembrane</keyword>
<dbReference type="Gene3D" id="2.60.220.50">
    <property type="match status" value="1"/>
</dbReference>
<evidence type="ECO:0000313" key="5">
    <source>
        <dbReference type="EMBL" id="CDW44401.1"/>
    </source>
</evidence>
<dbReference type="AlphaFoldDB" id="A0A0K2V379"/>
<name>A0A0K2V379_LEPSM</name>
<reference evidence="5" key="1">
    <citation type="submission" date="2014-05" db="EMBL/GenBank/DDBJ databases">
        <authorList>
            <person name="Chronopoulou M."/>
        </authorList>
    </citation>
    <scope>NUCLEOTIDE SEQUENCE</scope>
    <source>
        <tissue evidence="5">Whole organism</tissue>
    </source>
</reference>
<comment type="subcellular location">
    <subcellularLocation>
        <location evidence="1">Membrane</location>
    </subcellularLocation>
</comment>
<keyword evidence="4" id="KW-0472">Membrane</keyword>
<dbReference type="GO" id="GO:0016020">
    <property type="term" value="C:membrane"/>
    <property type="evidence" value="ECO:0007669"/>
    <property type="project" value="UniProtKB-SubCell"/>
</dbReference>
<proteinExistence type="predicted"/>
<accession>A0A0K2V379</accession>
<evidence type="ECO:0000256" key="4">
    <source>
        <dbReference type="ARBA" id="ARBA00023136"/>
    </source>
</evidence>
<feature type="non-terminal residue" evidence="5">
    <location>
        <position position="290"/>
    </location>
</feature>
<sequence length="290" mass="33219">LIKLMELTPIHEIPRLKRETFSQSLIDLENILSYKLPTLQETLAKLGSRYFGKLIPSTLKFKSSKNGAVQLIKVQNLILEKKGTSEGGYFVFPHWGMKFWRNINDSWKSEAPLDDQIQIPTKLYSMACSKPGYFSNIMSTIYNNFADGGRRNPTAFPSRKILLMSRIVSVKVTVTNEDISQPSIPCSPLEQFLIRKPLIISLRYLTDFVPRIYRTRTLEFDSDMMESGIKKVHCAIWNPNLGLHGGWDTVGISKVRDEDDMTTCMSHKFGTFTIIGELHDIPTLPQKRNW</sequence>
<dbReference type="Pfam" id="PF01825">
    <property type="entry name" value="GPS"/>
    <property type="match status" value="1"/>
</dbReference>
<dbReference type="InterPro" id="IPR046338">
    <property type="entry name" value="GAIN_dom_sf"/>
</dbReference>
<dbReference type="OrthoDB" id="1100386at2759"/>
<protein>
    <submittedName>
        <fullName evidence="5">Uncharacterized protein</fullName>
    </submittedName>
</protein>
<evidence type="ECO:0000256" key="2">
    <source>
        <dbReference type="ARBA" id="ARBA00022692"/>
    </source>
</evidence>
<keyword evidence="3" id="KW-1133">Transmembrane helix</keyword>
<dbReference type="EMBL" id="HACA01027040">
    <property type="protein sequence ID" value="CDW44401.1"/>
    <property type="molecule type" value="Transcribed_RNA"/>
</dbReference>
<feature type="non-terminal residue" evidence="5">
    <location>
        <position position="1"/>
    </location>
</feature>
<dbReference type="InterPro" id="IPR000203">
    <property type="entry name" value="GPS"/>
</dbReference>
<organism evidence="5">
    <name type="scientific">Lepeophtheirus salmonis</name>
    <name type="common">Salmon louse</name>
    <name type="synonym">Caligus salmonis</name>
    <dbReference type="NCBI Taxonomy" id="72036"/>
    <lineage>
        <taxon>Eukaryota</taxon>
        <taxon>Metazoa</taxon>
        <taxon>Ecdysozoa</taxon>
        <taxon>Arthropoda</taxon>
        <taxon>Crustacea</taxon>
        <taxon>Multicrustacea</taxon>
        <taxon>Hexanauplia</taxon>
        <taxon>Copepoda</taxon>
        <taxon>Siphonostomatoida</taxon>
        <taxon>Caligidae</taxon>
        <taxon>Lepeophtheirus</taxon>
    </lineage>
</organism>